<sequence>MHNAHIAIYPCLKFHEKYEDFLKLPQDPEKCDRQTHRAQTSETEEVKIIVIEKQEAKDKQMSDKNNKCDNRVLTRKNAPPPGGHTNLLTKFHEYRTINVASRVLIRQMLTLHNRKK</sequence>
<reference evidence="2" key="2">
    <citation type="submission" date="2020-11" db="EMBL/GenBank/DDBJ databases">
        <authorList>
            <person name="McCartney M.A."/>
            <person name="Auch B."/>
            <person name="Kono T."/>
            <person name="Mallez S."/>
            <person name="Becker A."/>
            <person name="Gohl D.M."/>
            <person name="Silverstein K.A.T."/>
            <person name="Koren S."/>
            <person name="Bechman K.B."/>
            <person name="Herman A."/>
            <person name="Abrahante J.E."/>
            <person name="Garbe J."/>
        </authorList>
    </citation>
    <scope>NUCLEOTIDE SEQUENCE</scope>
    <source>
        <strain evidence="2">Duluth1</strain>
        <tissue evidence="2">Whole animal</tissue>
    </source>
</reference>
<feature type="compositionally biased region" description="Basic and acidic residues" evidence="1">
    <location>
        <begin position="56"/>
        <end position="72"/>
    </location>
</feature>
<accession>A0A9D4KRH7</accession>
<comment type="caution">
    <text evidence="2">The sequence shown here is derived from an EMBL/GenBank/DDBJ whole genome shotgun (WGS) entry which is preliminary data.</text>
</comment>
<protein>
    <submittedName>
        <fullName evidence="2">Uncharacterized protein</fullName>
    </submittedName>
</protein>
<organism evidence="2 3">
    <name type="scientific">Dreissena polymorpha</name>
    <name type="common">Zebra mussel</name>
    <name type="synonym">Mytilus polymorpha</name>
    <dbReference type="NCBI Taxonomy" id="45954"/>
    <lineage>
        <taxon>Eukaryota</taxon>
        <taxon>Metazoa</taxon>
        <taxon>Spiralia</taxon>
        <taxon>Lophotrochozoa</taxon>
        <taxon>Mollusca</taxon>
        <taxon>Bivalvia</taxon>
        <taxon>Autobranchia</taxon>
        <taxon>Heteroconchia</taxon>
        <taxon>Euheterodonta</taxon>
        <taxon>Imparidentia</taxon>
        <taxon>Neoheterodontei</taxon>
        <taxon>Myida</taxon>
        <taxon>Dreissenoidea</taxon>
        <taxon>Dreissenidae</taxon>
        <taxon>Dreissena</taxon>
    </lineage>
</organism>
<name>A0A9D4KRH7_DREPO</name>
<dbReference type="Proteomes" id="UP000828390">
    <property type="component" value="Unassembled WGS sequence"/>
</dbReference>
<evidence type="ECO:0000313" key="2">
    <source>
        <dbReference type="EMBL" id="KAH3844344.1"/>
    </source>
</evidence>
<evidence type="ECO:0000256" key="1">
    <source>
        <dbReference type="SAM" id="MobiDB-lite"/>
    </source>
</evidence>
<dbReference type="AlphaFoldDB" id="A0A9D4KRH7"/>
<proteinExistence type="predicted"/>
<gene>
    <name evidence="2" type="ORF">DPMN_086602</name>
</gene>
<feature type="region of interest" description="Disordered" evidence="1">
    <location>
        <begin position="56"/>
        <end position="87"/>
    </location>
</feature>
<evidence type="ECO:0000313" key="3">
    <source>
        <dbReference type="Proteomes" id="UP000828390"/>
    </source>
</evidence>
<keyword evidence="3" id="KW-1185">Reference proteome</keyword>
<dbReference type="EMBL" id="JAIWYP010000003">
    <property type="protein sequence ID" value="KAH3844344.1"/>
    <property type="molecule type" value="Genomic_DNA"/>
</dbReference>
<reference evidence="2" key="1">
    <citation type="journal article" date="2019" name="bioRxiv">
        <title>The Genome of the Zebra Mussel, Dreissena polymorpha: A Resource for Invasive Species Research.</title>
        <authorList>
            <person name="McCartney M.A."/>
            <person name="Auch B."/>
            <person name="Kono T."/>
            <person name="Mallez S."/>
            <person name="Zhang Y."/>
            <person name="Obille A."/>
            <person name="Becker A."/>
            <person name="Abrahante J.E."/>
            <person name="Garbe J."/>
            <person name="Badalamenti J.P."/>
            <person name="Herman A."/>
            <person name="Mangelson H."/>
            <person name="Liachko I."/>
            <person name="Sullivan S."/>
            <person name="Sone E.D."/>
            <person name="Koren S."/>
            <person name="Silverstein K.A.T."/>
            <person name="Beckman K.B."/>
            <person name="Gohl D.M."/>
        </authorList>
    </citation>
    <scope>NUCLEOTIDE SEQUENCE</scope>
    <source>
        <strain evidence="2">Duluth1</strain>
        <tissue evidence="2">Whole animal</tissue>
    </source>
</reference>